<feature type="non-terminal residue" evidence="1">
    <location>
        <position position="1"/>
    </location>
</feature>
<evidence type="ECO:0000313" key="1">
    <source>
        <dbReference type="EMBL" id="GFH32331.1"/>
    </source>
</evidence>
<dbReference type="EMBL" id="BLLF01006530">
    <property type="protein sequence ID" value="GFH32331.1"/>
    <property type="molecule type" value="Genomic_DNA"/>
</dbReference>
<dbReference type="Proteomes" id="UP000485058">
    <property type="component" value="Unassembled WGS sequence"/>
</dbReference>
<feature type="non-terminal residue" evidence="1">
    <location>
        <position position="213"/>
    </location>
</feature>
<protein>
    <recommendedName>
        <fullName evidence="3">HMG domain-containing protein</fullName>
    </recommendedName>
</protein>
<evidence type="ECO:0008006" key="3">
    <source>
        <dbReference type="Google" id="ProtNLM"/>
    </source>
</evidence>
<reference evidence="1 2" key="1">
    <citation type="submission" date="2020-02" db="EMBL/GenBank/DDBJ databases">
        <title>Draft genome sequence of Haematococcus lacustris strain NIES-144.</title>
        <authorList>
            <person name="Morimoto D."/>
            <person name="Nakagawa S."/>
            <person name="Yoshida T."/>
            <person name="Sawayama S."/>
        </authorList>
    </citation>
    <scope>NUCLEOTIDE SEQUENCE [LARGE SCALE GENOMIC DNA]</scope>
    <source>
        <strain evidence="1 2">NIES-144</strain>
    </source>
</reference>
<dbReference type="AlphaFoldDB" id="A0A6A0AJ81"/>
<proteinExistence type="predicted"/>
<accession>A0A6A0AJ81</accession>
<comment type="caution">
    <text evidence="1">The sequence shown here is derived from an EMBL/GenBank/DDBJ whole genome shotgun (WGS) entry which is preliminary data.</text>
</comment>
<gene>
    <name evidence="1" type="ORF">HaLaN_31536</name>
</gene>
<keyword evidence="2" id="KW-1185">Reference proteome</keyword>
<evidence type="ECO:0000313" key="2">
    <source>
        <dbReference type="Proteomes" id="UP000485058"/>
    </source>
</evidence>
<name>A0A6A0AJ81_HAELA</name>
<organism evidence="1 2">
    <name type="scientific">Haematococcus lacustris</name>
    <name type="common">Green alga</name>
    <name type="synonym">Haematococcus pluvialis</name>
    <dbReference type="NCBI Taxonomy" id="44745"/>
    <lineage>
        <taxon>Eukaryota</taxon>
        <taxon>Viridiplantae</taxon>
        <taxon>Chlorophyta</taxon>
        <taxon>core chlorophytes</taxon>
        <taxon>Chlorophyceae</taxon>
        <taxon>CS clade</taxon>
        <taxon>Chlamydomonadales</taxon>
        <taxon>Haematococcaceae</taxon>
        <taxon>Haematococcus</taxon>
    </lineage>
</organism>
<sequence length="213" mass="23717">AREKTAGRIRKDRVEAEDAAWQERAPADRHDIIEYAPSFAAAAARRCELFKLDMQQQVVVQCCSGAAMKLDGWQTVEFVNSLYRFPLRLPLCTCLECNKDVAVSPVRLGCWGNTPVRPSIWFEQSLLQSYSTSMGQGMSVRGLMALLNKQHHPFVLYPNQKPIRTDVFTAAFYSYQAVAHESTSLTSLGCQGMPTGPFSDCPICATLPGKYKS</sequence>